<comment type="caution">
    <text evidence="11">The sequence shown here is derived from an EMBL/GenBank/DDBJ whole genome shotgun (WGS) entry which is preliminary data.</text>
</comment>
<name>A0A5S4WBF7_9BRAD</name>
<evidence type="ECO:0000256" key="4">
    <source>
        <dbReference type="ARBA" id="ARBA00023098"/>
    </source>
</evidence>
<evidence type="ECO:0000256" key="2">
    <source>
        <dbReference type="ARBA" id="ARBA00011881"/>
    </source>
</evidence>
<evidence type="ECO:0000256" key="1">
    <source>
        <dbReference type="ARBA" id="ARBA00006538"/>
    </source>
</evidence>
<evidence type="ECO:0000313" key="11">
    <source>
        <dbReference type="EMBL" id="TYL71760.1"/>
    </source>
</evidence>
<feature type="domain" description="Acyl-CoA thioesterase 2 C-terminal" evidence="9">
    <location>
        <begin position="169"/>
        <end position="287"/>
    </location>
</feature>
<dbReference type="RefSeq" id="WP_148756337.1">
    <property type="nucleotide sequence ID" value="NZ_VSSR01000097.1"/>
</dbReference>
<comment type="similarity">
    <text evidence="1">Belongs to the C/M/P thioester hydrolase family.</text>
</comment>
<dbReference type="SUPFAM" id="SSF54637">
    <property type="entry name" value="Thioesterase/thiol ester dehydrase-isomerase"/>
    <property type="match status" value="2"/>
</dbReference>
<protein>
    <recommendedName>
        <fullName evidence="7">Acyl-CoA thioesterase 2</fullName>
        <ecNumber evidence="5">3.1.2.20</ecNumber>
    </recommendedName>
    <alternativeName>
        <fullName evidence="8">Thioesterase II</fullName>
    </alternativeName>
</protein>
<dbReference type="CDD" id="cd03445">
    <property type="entry name" value="Thioesterase_II_repeat2"/>
    <property type="match status" value="1"/>
</dbReference>
<comment type="subunit">
    <text evidence="2">Homotetramer.</text>
</comment>
<keyword evidence="12" id="KW-1185">Reference proteome</keyword>
<dbReference type="InterPro" id="IPR029069">
    <property type="entry name" value="HotDog_dom_sf"/>
</dbReference>
<dbReference type="Gene3D" id="2.40.160.210">
    <property type="entry name" value="Acyl-CoA thioesterase, double hotdog domain"/>
    <property type="match status" value="1"/>
</dbReference>
<feature type="domain" description="Acyl-CoA thioesterase-like N-terminal HotDog" evidence="10">
    <location>
        <begin position="34"/>
        <end position="108"/>
    </location>
</feature>
<proteinExistence type="inferred from homology"/>
<evidence type="ECO:0000256" key="7">
    <source>
        <dbReference type="ARBA" id="ARBA00071120"/>
    </source>
</evidence>
<dbReference type="InterPro" id="IPR025652">
    <property type="entry name" value="TesB_C"/>
</dbReference>
<dbReference type="OrthoDB" id="9781019at2"/>
<dbReference type="FunFam" id="2.40.160.210:FF:000001">
    <property type="entry name" value="Acyl-CoA thioesterase II"/>
    <property type="match status" value="1"/>
</dbReference>
<gene>
    <name evidence="11" type="ORF">FXB38_39710</name>
</gene>
<dbReference type="Pfam" id="PF13622">
    <property type="entry name" value="4HBT_3"/>
    <property type="match status" value="1"/>
</dbReference>
<dbReference type="GO" id="GO:0006637">
    <property type="term" value="P:acyl-CoA metabolic process"/>
    <property type="evidence" value="ECO:0007669"/>
    <property type="project" value="InterPro"/>
</dbReference>
<dbReference type="CDD" id="cd03444">
    <property type="entry name" value="Thioesterase_II_repeat1"/>
    <property type="match status" value="1"/>
</dbReference>
<dbReference type="GO" id="GO:0047617">
    <property type="term" value="F:fatty acyl-CoA hydrolase activity"/>
    <property type="evidence" value="ECO:0007669"/>
    <property type="project" value="UniProtKB-EC"/>
</dbReference>
<dbReference type="PANTHER" id="PTHR11066:SF34">
    <property type="entry name" value="ACYL-COENZYME A THIOESTERASE 8"/>
    <property type="match status" value="1"/>
</dbReference>
<keyword evidence="4" id="KW-0443">Lipid metabolism</keyword>
<dbReference type="InterPro" id="IPR049449">
    <property type="entry name" value="TesB_ACOT8-like_N"/>
</dbReference>
<evidence type="ECO:0000313" key="12">
    <source>
        <dbReference type="Proteomes" id="UP000324853"/>
    </source>
</evidence>
<evidence type="ECO:0000259" key="10">
    <source>
        <dbReference type="Pfam" id="PF13622"/>
    </source>
</evidence>
<dbReference type="PANTHER" id="PTHR11066">
    <property type="entry name" value="ACYL-COA THIOESTERASE"/>
    <property type="match status" value="1"/>
</dbReference>
<dbReference type="InterPro" id="IPR042171">
    <property type="entry name" value="Acyl-CoA_hotdog"/>
</dbReference>
<comment type="catalytic activity">
    <reaction evidence="6">
        <text>a fatty acyl-CoA + H2O = a fatty acid + CoA + H(+)</text>
        <dbReference type="Rhea" id="RHEA:16781"/>
        <dbReference type="ChEBI" id="CHEBI:15377"/>
        <dbReference type="ChEBI" id="CHEBI:15378"/>
        <dbReference type="ChEBI" id="CHEBI:28868"/>
        <dbReference type="ChEBI" id="CHEBI:57287"/>
        <dbReference type="ChEBI" id="CHEBI:77636"/>
        <dbReference type="EC" id="3.1.2.20"/>
    </reaction>
    <physiologicalReaction direction="left-to-right" evidence="6">
        <dbReference type="Rhea" id="RHEA:16782"/>
    </physiologicalReaction>
</comment>
<evidence type="ECO:0000256" key="3">
    <source>
        <dbReference type="ARBA" id="ARBA00022801"/>
    </source>
</evidence>
<sequence>MSKFSEDSLAILDLEPLGANLFRGVSQNPGLQPVYGGQLIGQSVIAACRTVEKRIAHSLHGYFIKPGDPHVPILYKVEAVRDGKSYSMRRVTAIQHGNPIFSAVASFHAGEENPPLDHQDPMPGVPPPEDLTIEKLSKQPLFAKLPERIRRWYDPRTPVELPDRPIDLRPVEIGHHVGLKSGHGRVHYWFKVAAKLPDDPAFHLGALAYASDWSLLDAATARYGRSLFDRRILPVTLDHAIWFHRPFRADDWLLFAQESPSAQRGRCFTRGLIFKRDGTLVASVAQEASMRERR</sequence>
<organism evidence="11 12">
    <name type="scientific">Bradyrhizobium cytisi</name>
    <dbReference type="NCBI Taxonomy" id="515489"/>
    <lineage>
        <taxon>Bacteria</taxon>
        <taxon>Pseudomonadati</taxon>
        <taxon>Pseudomonadota</taxon>
        <taxon>Alphaproteobacteria</taxon>
        <taxon>Hyphomicrobiales</taxon>
        <taxon>Nitrobacteraceae</taxon>
        <taxon>Bradyrhizobium</taxon>
    </lineage>
</organism>
<evidence type="ECO:0000256" key="6">
    <source>
        <dbReference type="ARBA" id="ARBA00050943"/>
    </source>
</evidence>
<dbReference type="GO" id="GO:0009062">
    <property type="term" value="P:fatty acid catabolic process"/>
    <property type="evidence" value="ECO:0007669"/>
    <property type="project" value="TreeGrafter"/>
</dbReference>
<dbReference type="InterPro" id="IPR003703">
    <property type="entry name" value="Acyl_CoA_thio"/>
</dbReference>
<evidence type="ECO:0000256" key="8">
    <source>
        <dbReference type="ARBA" id="ARBA00079653"/>
    </source>
</evidence>
<dbReference type="AlphaFoldDB" id="A0A5S4WBF7"/>
<dbReference type="EC" id="3.1.2.20" evidence="5"/>
<dbReference type="EMBL" id="VSSR01000097">
    <property type="protein sequence ID" value="TYL71760.1"/>
    <property type="molecule type" value="Genomic_DNA"/>
</dbReference>
<dbReference type="Pfam" id="PF02551">
    <property type="entry name" value="Acyl_CoA_thio"/>
    <property type="match status" value="1"/>
</dbReference>
<reference evidence="11 12" key="1">
    <citation type="submission" date="2019-08" db="EMBL/GenBank/DDBJ databases">
        <title>Bradyrhizobium hipponensis sp. nov., a rhizobium isolated from a Lupinus angustifolius root nodule in Tunisia.</title>
        <authorList>
            <person name="Off K."/>
            <person name="Rejili M."/>
            <person name="Mars M."/>
            <person name="Brachmann A."/>
            <person name="Marin M."/>
        </authorList>
    </citation>
    <scope>NUCLEOTIDE SEQUENCE [LARGE SCALE GENOMIC DNA]</scope>
    <source>
        <strain evidence="11 12">CTAW11</strain>
    </source>
</reference>
<dbReference type="Proteomes" id="UP000324853">
    <property type="component" value="Unassembled WGS sequence"/>
</dbReference>
<evidence type="ECO:0000259" key="9">
    <source>
        <dbReference type="Pfam" id="PF02551"/>
    </source>
</evidence>
<accession>A0A5S4WBF7</accession>
<keyword evidence="3" id="KW-0378">Hydrolase</keyword>
<evidence type="ECO:0000256" key="5">
    <source>
        <dbReference type="ARBA" id="ARBA00038894"/>
    </source>
</evidence>